<feature type="compositionally biased region" description="Polar residues" evidence="7">
    <location>
        <begin position="113"/>
        <end position="134"/>
    </location>
</feature>
<dbReference type="CDD" id="cd20908">
    <property type="entry name" value="SUF4-like"/>
    <property type="match status" value="1"/>
</dbReference>
<dbReference type="AlphaFoldDB" id="A0A8X6HJI0"/>
<organism evidence="9 10">
    <name type="scientific">Trichonephila clavata</name>
    <name type="common">Joro spider</name>
    <name type="synonym">Nephila clavata</name>
    <dbReference type="NCBI Taxonomy" id="2740835"/>
    <lineage>
        <taxon>Eukaryota</taxon>
        <taxon>Metazoa</taxon>
        <taxon>Ecdysozoa</taxon>
        <taxon>Arthropoda</taxon>
        <taxon>Chelicerata</taxon>
        <taxon>Arachnida</taxon>
        <taxon>Araneae</taxon>
        <taxon>Araneomorphae</taxon>
        <taxon>Entelegynae</taxon>
        <taxon>Araneoidea</taxon>
        <taxon>Nephilidae</taxon>
        <taxon>Trichonephila</taxon>
    </lineage>
</organism>
<gene>
    <name evidence="9" type="primary">znf207</name>
    <name evidence="9" type="ORF">TNCT_231841</name>
</gene>
<evidence type="ECO:0000313" key="9">
    <source>
        <dbReference type="EMBL" id="GFR25126.1"/>
    </source>
</evidence>
<dbReference type="InterPro" id="IPR013087">
    <property type="entry name" value="Znf_C2H2_type"/>
</dbReference>
<reference evidence="9" key="1">
    <citation type="submission" date="2020-07" db="EMBL/GenBank/DDBJ databases">
        <title>Multicomponent nature underlies the extraordinary mechanical properties of spider dragline silk.</title>
        <authorList>
            <person name="Kono N."/>
            <person name="Nakamura H."/>
            <person name="Mori M."/>
            <person name="Yoshida Y."/>
            <person name="Ohtoshi R."/>
            <person name="Malay A.D."/>
            <person name="Moran D.A.P."/>
            <person name="Tomita M."/>
            <person name="Numata K."/>
            <person name="Arakawa K."/>
        </authorList>
    </citation>
    <scope>NUCLEOTIDE SEQUENCE</scope>
</reference>
<evidence type="ECO:0000256" key="4">
    <source>
        <dbReference type="ARBA" id="ARBA00022833"/>
    </source>
</evidence>
<dbReference type="GO" id="GO:1990047">
    <property type="term" value="C:spindle matrix"/>
    <property type="evidence" value="ECO:0007669"/>
    <property type="project" value="TreeGrafter"/>
</dbReference>
<dbReference type="GO" id="GO:0007094">
    <property type="term" value="P:mitotic spindle assembly checkpoint signaling"/>
    <property type="evidence" value="ECO:0007669"/>
    <property type="project" value="TreeGrafter"/>
</dbReference>
<feature type="region of interest" description="Disordered" evidence="7">
    <location>
        <begin position="101"/>
        <end position="136"/>
    </location>
</feature>
<proteinExistence type="predicted"/>
<evidence type="ECO:0000256" key="5">
    <source>
        <dbReference type="ARBA" id="ARBA00023242"/>
    </source>
</evidence>
<evidence type="ECO:0000259" key="8">
    <source>
        <dbReference type="PROSITE" id="PS50808"/>
    </source>
</evidence>
<dbReference type="EMBL" id="BMAO01028495">
    <property type="protein sequence ID" value="GFR25126.1"/>
    <property type="molecule type" value="Genomic_DNA"/>
</dbReference>
<comment type="caution">
    <text evidence="9">The sequence shown here is derived from an EMBL/GenBank/DDBJ whole genome shotgun (WGS) entry which is preliminary data.</text>
</comment>
<dbReference type="PROSITE" id="PS00028">
    <property type="entry name" value="ZINC_FINGER_C2H2_1"/>
    <property type="match status" value="2"/>
</dbReference>
<dbReference type="PROSITE" id="PS50808">
    <property type="entry name" value="ZF_BED"/>
    <property type="match status" value="1"/>
</dbReference>
<evidence type="ECO:0000256" key="7">
    <source>
        <dbReference type="SAM" id="MobiDB-lite"/>
    </source>
</evidence>
<evidence type="ECO:0000256" key="6">
    <source>
        <dbReference type="PROSITE-ProRule" id="PRU00027"/>
    </source>
</evidence>
<accession>A0A8X6HJI0</accession>
<keyword evidence="5" id="KW-0539">Nucleus</keyword>
<dbReference type="GO" id="GO:0008608">
    <property type="term" value="P:attachment of spindle microtubules to kinetochore"/>
    <property type="evidence" value="ECO:0007669"/>
    <property type="project" value="TreeGrafter"/>
</dbReference>
<dbReference type="PANTHER" id="PTHR23215">
    <property type="entry name" value="ZINC FINGER PROTEIN 207"/>
    <property type="match status" value="1"/>
</dbReference>
<dbReference type="GO" id="GO:0090307">
    <property type="term" value="P:mitotic spindle assembly"/>
    <property type="evidence" value="ECO:0007669"/>
    <property type="project" value="TreeGrafter"/>
</dbReference>
<protein>
    <submittedName>
        <fullName evidence="9">BUB3-interacting and GLEBS motif-containing protein ZNF207</fullName>
    </submittedName>
</protein>
<dbReference type="GO" id="GO:0008017">
    <property type="term" value="F:microtubule binding"/>
    <property type="evidence" value="ECO:0007669"/>
    <property type="project" value="TreeGrafter"/>
</dbReference>
<dbReference type="GO" id="GO:0005634">
    <property type="term" value="C:nucleus"/>
    <property type="evidence" value="ECO:0007669"/>
    <property type="project" value="UniProtKB-SubCell"/>
</dbReference>
<keyword evidence="10" id="KW-1185">Reference proteome</keyword>
<dbReference type="GO" id="GO:0003677">
    <property type="term" value="F:DNA binding"/>
    <property type="evidence" value="ECO:0007669"/>
    <property type="project" value="InterPro"/>
</dbReference>
<dbReference type="Proteomes" id="UP000887116">
    <property type="component" value="Unassembled WGS sequence"/>
</dbReference>
<dbReference type="InterPro" id="IPR003656">
    <property type="entry name" value="Znf_BED"/>
</dbReference>
<feature type="domain" description="BED-type" evidence="8">
    <location>
        <begin position="6"/>
        <end position="65"/>
    </location>
</feature>
<dbReference type="OrthoDB" id="1306014at2759"/>
<comment type="subcellular location">
    <subcellularLocation>
        <location evidence="1">Nucleus</location>
    </subcellularLocation>
</comment>
<evidence type="ECO:0000313" key="10">
    <source>
        <dbReference type="Proteomes" id="UP000887116"/>
    </source>
</evidence>
<keyword evidence="2" id="KW-0479">Metal-binding</keyword>
<name>A0A8X6HJI0_TRICU</name>
<dbReference type="PANTHER" id="PTHR23215:SF0">
    <property type="entry name" value="BUB3-INTERACTING AND GLEBS MOTIF-CONTAINING PROTEIN ZNF207"/>
    <property type="match status" value="1"/>
</dbReference>
<dbReference type="GO" id="GO:0008270">
    <property type="term" value="F:zinc ion binding"/>
    <property type="evidence" value="ECO:0007669"/>
    <property type="project" value="UniProtKB-KW"/>
</dbReference>
<evidence type="ECO:0000256" key="3">
    <source>
        <dbReference type="ARBA" id="ARBA00022771"/>
    </source>
</evidence>
<dbReference type="SMART" id="SM00355">
    <property type="entry name" value="ZnF_C2H2"/>
    <property type="match status" value="2"/>
</dbReference>
<evidence type="ECO:0000256" key="1">
    <source>
        <dbReference type="ARBA" id="ARBA00004123"/>
    </source>
</evidence>
<evidence type="ECO:0000256" key="2">
    <source>
        <dbReference type="ARBA" id="ARBA00022723"/>
    </source>
</evidence>
<keyword evidence="3 6" id="KW-0863">Zinc-finger</keyword>
<dbReference type="GO" id="GO:0000776">
    <property type="term" value="C:kinetochore"/>
    <property type="evidence" value="ECO:0007669"/>
    <property type="project" value="TreeGrafter"/>
</dbReference>
<sequence length="411" mass="44843">MGRKKKKPSKPWCWYCNREFDDEKILIQHQKAKHFKCNLCHKKLYTGPGLAIHCMQVHKETITKVPHALQNRNTIDIEIYGMEGIPSHDLAEREKVRKGGLKDDFYSSDDENSNSAPETSKQNRNPTTMPSVSTVPNMMPGMVPGMHPMQGVMPGMPAMPYGPPMPGHPSMGPMRPMAMDLPTTNMNKGMAPGFMPAGVPMVGNMPPGPMMPTSTITTTSVQAPPKPLFPAAVAQTSVASHMPVGTDFKPLMSAIQRPTFPAYSGNNSPIMSVHTPTSQGAAPVLYSTETTSSPQVNNEAKRPNIVQASDPSSKIMHPEEDISLEEMRAQLPKFQMHLGIGRMPMMGGKMPMPSANPMMMNGMNMMRPGMAMPPGIPGTSMAGMGMPFNAPMYSQGPPMRPHMMGQGHHPF</sequence>
<keyword evidence="4" id="KW-0862">Zinc</keyword>